<keyword evidence="1" id="KW-0732">Signal</keyword>
<keyword evidence="3" id="KW-1185">Reference proteome</keyword>
<evidence type="ECO:0008006" key="4">
    <source>
        <dbReference type="Google" id="ProtNLM"/>
    </source>
</evidence>
<protein>
    <recommendedName>
        <fullName evidence="4">F5/8 type C domain protein</fullName>
    </recommendedName>
</protein>
<name>A0A518EXZ9_9BACT</name>
<evidence type="ECO:0000313" key="3">
    <source>
        <dbReference type="Proteomes" id="UP000320390"/>
    </source>
</evidence>
<feature type="chain" id="PRO_5021841859" description="F5/8 type C domain protein" evidence="1">
    <location>
        <begin position="28"/>
        <end position="625"/>
    </location>
</feature>
<accession>A0A518EXZ9</accession>
<dbReference type="InterPro" id="IPR008930">
    <property type="entry name" value="Terpenoid_cyclase/PrenylTrfase"/>
</dbReference>
<evidence type="ECO:0000256" key="1">
    <source>
        <dbReference type="SAM" id="SignalP"/>
    </source>
</evidence>
<dbReference type="Gene3D" id="1.50.10.20">
    <property type="match status" value="2"/>
</dbReference>
<dbReference type="RefSeq" id="WP_145202505.1">
    <property type="nucleotide sequence ID" value="NZ_CP036434.1"/>
</dbReference>
<evidence type="ECO:0000313" key="2">
    <source>
        <dbReference type="EMBL" id="QDV08953.1"/>
    </source>
</evidence>
<dbReference type="OrthoDB" id="220961at2"/>
<dbReference type="EMBL" id="CP036434">
    <property type="protein sequence ID" value="QDV08953.1"/>
    <property type="molecule type" value="Genomic_DNA"/>
</dbReference>
<gene>
    <name evidence="2" type="ORF">Poly30_45090</name>
</gene>
<dbReference type="SUPFAM" id="SSF48239">
    <property type="entry name" value="Terpenoid cyclases/Protein prenyltransferases"/>
    <property type="match status" value="1"/>
</dbReference>
<organism evidence="2 3">
    <name type="scientific">Saltatorellus ferox</name>
    <dbReference type="NCBI Taxonomy" id="2528018"/>
    <lineage>
        <taxon>Bacteria</taxon>
        <taxon>Pseudomonadati</taxon>
        <taxon>Planctomycetota</taxon>
        <taxon>Planctomycetia</taxon>
        <taxon>Planctomycetia incertae sedis</taxon>
        <taxon>Saltatorellus</taxon>
    </lineage>
</organism>
<reference evidence="2 3" key="1">
    <citation type="submission" date="2019-02" db="EMBL/GenBank/DDBJ databases">
        <title>Deep-cultivation of Planctomycetes and their phenomic and genomic characterization uncovers novel biology.</title>
        <authorList>
            <person name="Wiegand S."/>
            <person name="Jogler M."/>
            <person name="Boedeker C."/>
            <person name="Pinto D."/>
            <person name="Vollmers J."/>
            <person name="Rivas-Marin E."/>
            <person name="Kohn T."/>
            <person name="Peeters S.H."/>
            <person name="Heuer A."/>
            <person name="Rast P."/>
            <person name="Oberbeckmann S."/>
            <person name="Bunk B."/>
            <person name="Jeske O."/>
            <person name="Meyerdierks A."/>
            <person name="Storesund J.E."/>
            <person name="Kallscheuer N."/>
            <person name="Luecker S."/>
            <person name="Lage O.M."/>
            <person name="Pohl T."/>
            <person name="Merkel B.J."/>
            <person name="Hornburger P."/>
            <person name="Mueller R.-W."/>
            <person name="Bruemmer F."/>
            <person name="Labrenz M."/>
            <person name="Spormann A.M."/>
            <person name="Op den Camp H."/>
            <person name="Overmann J."/>
            <person name="Amann R."/>
            <person name="Jetten M.S.M."/>
            <person name="Mascher T."/>
            <person name="Medema M.H."/>
            <person name="Devos D.P."/>
            <person name="Kaster A.-K."/>
            <person name="Ovreas L."/>
            <person name="Rohde M."/>
            <person name="Galperin M.Y."/>
            <person name="Jogler C."/>
        </authorList>
    </citation>
    <scope>NUCLEOTIDE SEQUENCE [LARGE SCALE GENOMIC DNA]</scope>
    <source>
        <strain evidence="2 3">Poly30</strain>
    </source>
</reference>
<sequence precursor="true">MVTSPTVLSRITALSMGLVLVGGAALAQVQPAPEKRPDVSPGLQVKINSAIDRGVESLLSHQALDGSWTQQIEGYGPGMTGLALYALMKSGLSPGHPAIERGFAFLERQEATKTYTRATVILALTTRGEKKDLKRVEELVEELVRSQDVAGWAYPEGPPDLSNTQFAVTALRAAAARGVSVPTKVWTRLVESTLECLVPESGAPPSNDPPRGFLYRAGHDHSTGSMTAAGVAILTICEEQLRRAKPDHSRAIKRGLAWLGEHFSVDFNPSPTAQGGQSGVPYYYLYGMERIGSMRGIETFGSYPWYQLGAEKLVELQKEDGNWDGQSDTAFALLFLNRATGSVGPSSGVEGAASLWTFGEDHPGHDVSLRASGRKTLTIWISSFGEKATFKYASGDDGKGPVPVERVEYWRVVPGAENERLGTLAIEDPAEGMRRRFAIQSQLQGPLSCEVFAQVFLSGREKPLESKPLKVRLGVSDRDTWDEYSTDHERNLLVDADVEVTASSASEGPRAQAINVIDGMVGLGWKPLPDDATPWIRLEVSPPASANTVLLSHGELKGALLGRYEVVINEKPKDAITGAMGRDVREKTVVTLPKTLRVRTIEIRFLDPVAANCTGLGEVELQRRR</sequence>
<dbReference type="Proteomes" id="UP000320390">
    <property type="component" value="Chromosome"/>
</dbReference>
<proteinExistence type="predicted"/>
<feature type="signal peptide" evidence="1">
    <location>
        <begin position="1"/>
        <end position="27"/>
    </location>
</feature>
<dbReference type="AlphaFoldDB" id="A0A518EXZ9"/>